<dbReference type="InterPro" id="IPR006595">
    <property type="entry name" value="CTLH_C"/>
</dbReference>
<dbReference type="InterPro" id="IPR001229">
    <property type="entry name" value="Jacalin-like_lectin_dom"/>
</dbReference>
<feature type="domain" description="Jacalin-type lectin" evidence="3">
    <location>
        <begin position="158"/>
        <end position="293"/>
    </location>
</feature>
<dbReference type="InterPro" id="IPR006594">
    <property type="entry name" value="LisH"/>
</dbReference>
<reference evidence="4" key="2">
    <citation type="submission" date="2021-12" db="EMBL/GenBank/DDBJ databases">
        <title>Resequencing data analysis of finger millet.</title>
        <authorList>
            <person name="Hatakeyama M."/>
            <person name="Aluri S."/>
            <person name="Balachadran M.T."/>
            <person name="Sivarajan S.R."/>
            <person name="Poveda L."/>
            <person name="Shimizu-Inatsugi R."/>
            <person name="Schlapbach R."/>
            <person name="Sreeman S.M."/>
            <person name="Shimizu K.K."/>
        </authorList>
    </citation>
    <scope>NUCLEOTIDE SEQUENCE</scope>
</reference>
<dbReference type="PROSITE" id="PS51752">
    <property type="entry name" value="JACALIN_LECTIN"/>
    <property type="match status" value="1"/>
</dbReference>
<dbReference type="InterPro" id="IPR036404">
    <property type="entry name" value="Jacalin-like_lectin_dom_sf"/>
</dbReference>
<dbReference type="SMART" id="SM00757">
    <property type="entry name" value="CRA"/>
    <property type="match status" value="1"/>
</dbReference>
<dbReference type="PROSITE" id="PS50896">
    <property type="entry name" value="LISH"/>
    <property type="match status" value="1"/>
</dbReference>
<evidence type="ECO:0000256" key="1">
    <source>
        <dbReference type="ARBA" id="ARBA00022734"/>
    </source>
</evidence>
<dbReference type="AlphaFoldDB" id="A0AAV5C420"/>
<dbReference type="Pfam" id="PF01419">
    <property type="entry name" value="Jacalin"/>
    <property type="match status" value="1"/>
</dbReference>
<dbReference type="EMBL" id="BQKI01000004">
    <property type="protein sequence ID" value="GJM92957.1"/>
    <property type="molecule type" value="Genomic_DNA"/>
</dbReference>
<dbReference type="PANTHER" id="PTHR12864">
    <property type="entry name" value="RAN BINDING PROTEIN 9-RELATED"/>
    <property type="match status" value="1"/>
</dbReference>
<evidence type="ECO:0000259" key="2">
    <source>
        <dbReference type="PROSITE" id="PS50897"/>
    </source>
</evidence>
<dbReference type="InterPro" id="IPR050618">
    <property type="entry name" value="Ubq-SigPath_Reg"/>
</dbReference>
<dbReference type="Pfam" id="PF10607">
    <property type="entry name" value="CTLH"/>
    <property type="match status" value="1"/>
</dbReference>
<dbReference type="PROSITE" id="PS50897">
    <property type="entry name" value="CTLH"/>
    <property type="match status" value="1"/>
</dbReference>
<dbReference type="SMART" id="SM00915">
    <property type="entry name" value="Jacalin"/>
    <property type="match status" value="1"/>
</dbReference>
<dbReference type="GO" id="GO:0030246">
    <property type="term" value="F:carbohydrate binding"/>
    <property type="evidence" value="ECO:0007669"/>
    <property type="project" value="UniProtKB-KW"/>
</dbReference>
<gene>
    <name evidence="4" type="primary">ga09466</name>
    <name evidence="4" type="ORF">PR202_ga09466</name>
</gene>
<organism evidence="4 5">
    <name type="scientific">Eleusine coracana subsp. coracana</name>
    <dbReference type="NCBI Taxonomy" id="191504"/>
    <lineage>
        <taxon>Eukaryota</taxon>
        <taxon>Viridiplantae</taxon>
        <taxon>Streptophyta</taxon>
        <taxon>Embryophyta</taxon>
        <taxon>Tracheophyta</taxon>
        <taxon>Spermatophyta</taxon>
        <taxon>Magnoliopsida</taxon>
        <taxon>Liliopsida</taxon>
        <taxon>Poales</taxon>
        <taxon>Poaceae</taxon>
        <taxon>PACMAD clade</taxon>
        <taxon>Chloridoideae</taxon>
        <taxon>Cynodonteae</taxon>
        <taxon>Eleusininae</taxon>
        <taxon>Eleusine</taxon>
    </lineage>
</organism>
<evidence type="ECO:0000313" key="4">
    <source>
        <dbReference type="EMBL" id="GJM92957.1"/>
    </source>
</evidence>
<dbReference type="SMART" id="SM00668">
    <property type="entry name" value="CTLH"/>
    <property type="match status" value="1"/>
</dbReference>
<feature type="domain" description="CTLH" evidence="2">
    <location>
        <begin position="67"/>
        <end position="124"/>
    </location>
</feature>
<dbReference type="InterPro" id="IPR024964">
    <property type="entry name" value="CTLH/CRA"/>
</dbReference>
<dbReference type="CDD" id="cd09612">
    <property type="entry name" value="Jacalin"/>
    <property type="match status" value="1"/>
</dbReference>
<dbReference type="SMART" id="SM00667">
    <property type="entry name" value="LisH"/>
    <property type="match status" value="1"/>
</dbReference>
<dbReference type="InterPro" id="IPR013144">
    <property type="entry name" value="CRA_dom"/>
</dbReference>
<sequence length="365" mass="40754">MMDLDPRLYENVLDYATYRNFSVLQSVSDNDVRNIVLSYLMHNCFKETAETFLSSTGLQLPVNYSMDVDKRKAILNFVLEGNALKAIELTEELAPKLLENDMDLHFDLLSLHFTELVRARKCTEALEFGQKRLTSFGKVPKYIEKLEDFMALLAYEEPEKSPMFHLLSPEYRQNVADGLNRAVLAHANLPAYSSLERVVQQATVVRQYLQQEVGKVKLDYPKEVLTSISGCYGAVGTSVVIRSLTFESNCSKYGPFGTEQGTFFSLPASSGRIVGFHGRSGSSLHSIGCHLNKDKNTNLSGAPSALRSITSSYDGNGHRYADRSAGYDMVLAVRDRGDKYTALTTTLPKEQNLNPSRDGIVCNRV</sequence>
<keyword evidence="5" id="KW-1185">Reference proteome</keyword>
<evidence type="ECO:0000313" key="5">
    <source>
        <dbReference type="Proteomes" id="UP001054889"/>
    </source>
</evidence>
<protein>
    <submittedName>
        <fullName evidence="4">Uncharacterized protein</fullName>
    </submittedName>
</protein>
<accession>A0AAV5C420</accession>
<comment type="caution">
    <text evidence="4">The sequence shown here is derived from an EMBL/GenBank/DDBJ whole genome shotgun (WGS) entry which is preliminary data.</text>
</comment>
<reference evidence="4" key="1">
    <citation type="journal article" date="2018" name="DNA Res.">
        <title>Multiple hybrid de novo genome assembly of finger millet, an orphan allotetraploid crop.</title>
        <authorList>
            <person name="Hatakeyama M."/>
            <person name="Aluri S."/>
            <person name="Balachadran M.T."/>
            <person name="Sivarajan S.R."/>
            <person name="Patrignani A."/>
            <person name="Gruter S."/>
            <person name="Poveda L."/>
            <person name="Shimizu-Inatsugi R."/>
            <person name="Baeten J."/>
            <person name="Francoijs K.J."/>
            <person name="Nataraja K.N."/>
            <person name="Reddy Y.A.N."/>
            <person name="Phadnis S."/>
            <person name="Ravikumar R.L."/>
            <person name="Schlapbach R."/>
            <person name="Sreeman S.M."/>
            <person name="Shimizu K.K."/>
        </authorList>
    </citation>
    <scope>NUCLEOTIDE SEQUENCE</scope>
</reference>
<dbReference type="SUPFAM" id="SSF51101">
    <property type="entry name" value="Mannose-binding lectins"/>
    <property type="match status" value="1"/>
</dbReference>
<dbReference type="Proteomes" id="UP001054889">
    <property type="component" value="Unassembled WGS sequence"/>
</dbReference>
<dbReference type="InterPro" id="IPR033734">
    <property type="entry name" value="Jacalin-like_lectin_dom_plant"/>
</dbReference>
<evidence type="ECO:0000259" key="3">
    <source>
        <dbReference type="PROSITE" id="PS51752"/>
    </source>
</evidence>
<dbReference type="Gene3D" id="2.100.10.30">
    <property type="entry name" value="Jacalin-like lectin domain"/>
    <property type="match status" value="1"/>
</dbReference>
<name>A0AAV5C420_ELECO</name>
<keyword evidence="1" id="KW-0430">Lectin</keyword>
<proteinExistence type="predicted"/>